<dbReference type="Proteomes" id="UP000664369">
    <property type="component" value="Unassembled WGS sequence"/>
</dbReference>
<organism evidence="1 2">
    <name type="scientific">Hymenobacter negativus</name>
    <dbReference type="NCBI Taxonomy" id="2795026"/>
    <lineage>
        <taxon>Bacteria</taxon>
        <taxon>Pseudomonadati</taxon>
        <taxon>Bacteroidota</taxon>
        <taxon>Cytophagia</taxon>
        <taxon>Cytophagales</taxon>
        <taxon>Hymenobacteraceae</taxon>
        <taxon>Hymenobacter</taxon>
    </lineage>
</organism>
<keyword evidence="2" id="KW-1185">Reference proteome</keyword>
<proteinExistence type="predicted"/>
<protein>
    <recommendedName>
        <fullName evidence="3">VRR-NUC domain-containing protein</fullName>
    </recommendedName>
</protein>
<dbReference type="EMBL" id="JAGETZ010000003">
    <property type="protein sequence ID" value="MBO2009199.1"/>
    <property type="molecule type" value="Genomic_DNA"/>
</dbReference>
<sequence length="100" mass="11086">MPRRTTVARVDANQPAVVAALRGIGASVLHLHTLPNCFDILVGFRKRDFIMEIKDGSLPESKRQLTEGEAKFRDEWRGGTYHIVTTPDEAIAIVTAPESK</sequence>
<gene>
    <name evidence="1" type="ORF">J4E00_09050</name>
</gene>
<dbReference type="RefSeq" id="WP_208174821.1">
    <property type="nucleotide sequence ID" value="NZ_JAGETZ010000003.1"/>
</dbReference>
<evidence type="ECO:0000313" key="2">
    <source>
        <dbReference type="Proteomes" id="UP000664369"/>
    </source>
</evidence>
<evidence type="ECO:0000313" key="1">
    <source>
        <dbReference type="EMBL" id="MBO2009199.1"/>
    </source>
</evidence>
<evidence type="ECO:0008006" key="3">
    <source>
        <dbReference type="Google" id="ProtNLM"/>
    </source>
</evidence>
<reference evidence="1 2" key="1">
    <citation type="submission" date="2021-03" db="EMBL/GenBank/DDBJ databases">
        <authorList>
            <person name="Kim M.K."/>
        </authorList>
    </citation>
    <scope>NUCLEOTIDE SEQUENCE [LARGE SCALE GENOMIC DNA]</scope>
    <source>
        <strain evidence="1 2">BT442</strain>
    </source>
</reference>
<comment type="caution">
    <text evidence="1">The sequence shown here is derived from an EMBL/GenBank/DDBJ whole genome shotgun (WGS) entry which is preliminary data.</text>
</comment>
<name>A0ABS3QD78_9BACT</name>
<accession>A0ABS3QD78</accession>